<keyword evidence="2" id="KW-1185">Reference proteome</keyword>
<comment type="caution">
    <text evidence="1">The sequence shown here is derived from an EMBL/GenBank/DDBJ whole genome shotgun (WGS) entry which is preliminary data.</text>
</comment>
<sequence length="65" mass="7166">MDNFYFKALAALTDDALTLDDLIKVLVETGENSVKIMELLDSANNSLYSAPTPTKVNVIIFLVVF</sequence>
<evidence type="ECO:0000313" key="2">
    <source>
        <dbReference type="Proteomes" id="UP000663802"/>
    </source>
</evidence>
<name>A0ABQ1E5W0_9CLOT</name>
<organism evidence="1 2">
    <name type="scientific">Clostridium zeae</name>
    <dbReference type="NCBI Taxonomy" id="2759022"/>
    <lineage>
        <taxon>Bacteria</taxon>
        <taxon>Bacillati</taxon>
        <taxon>Bacillota</taxon>
        <taxon>Clostridia</taxon>
        <taxon>Eubacteriales</taxon>
        <taxon>Clostridiaceae</taxon>
        <taxon>Clostridium</taxon>
    </lineage>
</organism>
<protein>
    <submittedName>
        <fullName evidence="1">Uncharacterized protein</fullName>
    </submittedName>
</protein>
<dbReference type="EMBL" id="BMBA01000001">
    <property type="protein sequence ID" value="GFZ30081.1"/>
    <property type="molecule type" value="Genomic_DNA"/>
</dbReference>
<dbReference type="Proteomes" id="UP000663802">
    <property type="component" value="Unassembled WGS sequence"/>
</dbReference>
<dbReference type="Gene3D" id="1.20.1270.20">
    <property type="match status" value="1"/>
</dbReference>
<evidence type="ECO:0000313" key="1">
    <source>
        <dbReference type="EMBL" id="GFZ30081.1"/>
    </source>
</evidence>
<dbReference type="SUPFAM" id="SSF56821">
    <property type="entry name" value="Prismane protein-like"/>
    <property type="match status" value="1"/>
</dbReference>
<dbReference type="InterPro" id="IPR016100">
    <property type="entry name" value="Prismane_a-bundle"/>
</dbReference>
<proteinExistence type="predicted"/>
<gene>
    <name evidence="1" type="ORF">CSC2_06070</name>
</gene>
<dbReference type="InterPro" id="IPR011254">
    <property type="entry name" value="Prismane-like_sf"/>
</dbReference>
<accession>A0ABQ1E5W0</accession>
<reference evidence="1 2" key="1">
    <citation type="journal article" date="2021" name="Int. J. Syst. Evol. Microbiol.">
        <title>Clostridium zeae sp. nov., isolated from corn silage.</title>
        <authorList>
            <person name="Kobayashi H."/>
            <person name="Tanizawa Y."/>
            <person name="Yagura M."/>
            <person name="Sakamoto M."/>
            <person name="Ohkuma M."/>
            <person name="Tohno M."/>
        </authorList>
    </citation>
    <scope>NUCLEOTIDE SEQUENCE [LARGE SCALE GENOMIC DNA]</scope>
    <source>
        <strain evidence="1 2">CSC2</strain>
    </source>
</reference>